<dbReference type="NCBIfam" id="TIGR02985">
    <property type="entry name" value="Sig70_bacteroi1"/>
    <property type="match status" value="1"/>
</dbReference>
<dbReference type="PANTHER" id="PTHR43133">
    <property type="entry name" value="RNA POLYMERASE ECF-TYPE SIGMA FACTO"/>
    <property type="match status" value="1"/>
</dbReference>
<dbReference type="Gene3D" id="1.10.10.10">
    <property type="entry name" value="Winged helix-like DNA-binding domain superfamily/Winged helix DNA-binding domain"/>
    <property type="match status" value="1"/>
</dbReference>
<keyword evidence="8" id="KW-1185">Reference proteome</keyword>
<evidence type="ECO:0000259" key="6">
    <source>
        <dbReference type="Pfam" id="PF08281"/>
    </source>
</evidence>
<gene>
    <name evidence="7" type="ORF">CLV99_4129</name>
</gene>
<dbReference type="InterPro" id="IPR013324">
    <property type="entry name" value="RNA_pol_sigma_r3/r4-like"/>
</dbReference>
<dbReference type="AlphaFoldDB" id="A0A4R6W8J1"/>
<evidence type="ECO:0000313" key="7">
    <source>
        <dbReference type="EMBL" id="TDQ73692.1"/>
    </source>
</evidence>
<dbReference type="SUPFAM" id="SSF88946">
    <property type="entry name" value="Sigma2 domain of RNA polymerase sigma factors"/>
    <property type="match status" value="1"/>
</dbReference>
<dbReference type="Pfam" id="PF08281">
    <property type="entry name" value="Sigma70_r4_2"/>
    <property type="match status" value="1"/>
</dbReference>
<protein>
    <submittedName>
        <fullName evidence="7">RNA polymerase sigma-70 factor (ECF subfamily)</fullName>
    </submittedName>
</protein>
<dbReference type="InterPro" id="IPR014327">
    <property type="entry name" value="RNA_pol_sigma70_bacteroid"/>
</dbReference>
<keyword evidence="3" id="KW-0731">Sigma factor</keyword>
<dbReference type="EMBL" id="SNYV01000018">
    <property type="protein sequence ID" value="TDQ73692.1"/>
    <property type="molecule type" value="Genomic_DNA"/>
</dbReference>
<dbReference type="InterPro" id="IPR014284">
    <property type="entry name" value="RNA_pol_sigma-70_dom"/>
</dbReference>
<dbReference type="InterPro" id="IPR013325">
    <property type="entry name" value="RNA_pol_sigma_r2"/>
</dbReference>
<comment type="caution">
    <text evidence="7">The sequence shown here is derived from an EMBL/GenBank/DDBJ whole genome shotgun (WGS) entry which is preliminary data.</text>
</comment>
<dbReference type="RefSeq" id="WP_133586287.1">
    <property type="nucleotide sequence ID" value="NZ_SNYV01000018.1"/>
</dbReference>
<dbReference type="GO" id="GO:0003677">
    <property type="term" value="F:DNA binding"/>
    <property type="evidence" value="ECO:0007669"/>
    <property type="project" value="InterPro"/>
</dbReference>
<accession>A0A4R6W8J1</accession>
<proteinExistence type="inferred from homology"/>
<dbReference type="PANTHER" id="PTHR43133:SF46">
    <property type="entry name" value="RNA POLYMERASE SIGMA-70 FACTOR ECF SUBFAMILY"/>
    <property type="match status" value="1"/>
</dbReference>
<dbReference type="OrthoDB" id="659361at2"/>
<dbReference type="Gene3D" id="1.10.1740.10">
    <property type="match status" value="1"/>
</dbReference>
<dbReference type="SUPFAM" id="SSF88659">
    <property type="entry name" value="Sigma3 and sigma4 domains of RNA polymerase sigma factors"/>
    <property type="match status" value="1"/>
</dbReference>
<dbReference type="InterPro" id="IPR013249">
    <property type="entry name" value="RNA_pol_sigma70_r4_t2"/>
</dbReference>
<evidence type="ECO:0000313" key="8">
    <source>
        <dbReference type="Proteomes" id="UP000295292"/>
    </source>
</evidence>
<dbReference type="InterPro" id="IPR039425">
    <property type="entry name" value="RNA_pol_sigma-70-like"/>
</dbReference>
<dbReference type="InterPro" id="IPR007627">
    <property type="entry name" value="RNA_pol_sigma70_r2"/>
</dbReference>
<dbReference type="Pfam" id="PF04542">
    <property type="entry name" value="Sigma70_r2"/>
    <property type="match status" value="1"/>
</dbReference>
<dbReference type="Proteomes" id="UP000295292">
    <property type="component" value="Unassembled WGS sequence"/>
</dbReference>
<dbReference type="GO" id="GO:0016987">
    <property type="term" value="F:sigma factor activity"/>
    <property type="evidence" value="ECO:0007669"/>
    <property type="project" value="UniProtKB-KW"/>
</dbReference>
<keyword evidence="4" id="KW-0804">Transcription</keyword>
<comment type="similarity">
    <text evidence="1">Belongs to the sigma-70 factor family. ECF subfamily.</text>
</comment>
<reference evidence="7 8" key="1">
    <citation type="submission" date="2019-03" db="EMBL/GenBank/DDBJ databases">
        <title>Genomic Encyclopedia of Archaeal and Bacterial Type Strains, Phase II (KMG-II): from individual species to whole genera.</title>
        <authorList>
            <person name="Goeker M."/>
        </authorList>
    </citation>
    <scope>NUCLEOTIDE SEQUENCE [LARGE SCALE GENOMIC DNA]</scope>
    <source>
        <strain evidence="7 8">DSM 28353</strain>
    </source>
</reference>
<feature type="domain" description="RNA polymerase sigma factor 70 region 4 type 2" evidence="6">
    <location>
        <begin position="130"/>
        <end position="176"/>
    </location>
</feature>
<evidence type="ECO:0000256" key="1">
    <source>
        <dbReference type="ARBA" id="ARBA00010641"/>
    </source>
</evidence>
<sequence length="199" mass="23555">MKIKLKDLTDSDLYIYFREGDEQAFEVVFKRYFKRLRAFALTILKDEYIAEELAIDVMLRLWNKKSDLAFDNSLQPFLFKCIKNGVLDHLKKKKIMTTSIDELDETLETSYLSADSQLLAKELEEKYKVILAELPEQRRLIFHMSRIENLSNQEIADRLNISLQTVKNQISTSLKHFRKHFDDKDVSIFLCIIGLLFHR</sequence>
<organism evidence="7 8">
    <name type="scientific">Sphingobacterium yanglingense</name>
    <dbReference type="NCBI Taxonomy" id="1437280"/>
    <lineage>
        <taxon>Bacteria</taxon>
        <taxon>Pseudomonadati</taxon>
        <taxon>Bacteroidota</taxon>
        <taxon>Sphingobacteriia</taxon>
        <taxon>Sphingobacteriales</taxon>
        <taxon>Sphingobacteriaceae</taxon>
        <taxon>Sphingobacterium</taxon>
    </lineage>
</organism>
<dbReference type="InterPro" id="IPR036388">
    <property type="entry name" value="WH-like_DNA-bd_sf"/>
</dbReference>
<name>A0A4R6W8J1_9SPHI</name>
<evidence type="ECO:0000256" key="2">
    <source>
        <dbReference type="ARBA" id="ARBA00023015"/>
    </source>
</evidence>
<dbReference type="GO" id="GO:0006352">
    <property type="term" value="P:DNA-templated transcription initiation"/>
    <property type="evidence" value="ECO:0007669"/>
    <property type="project" value="InterPro"/>
</dbReference>
<evidence type="ECO:0000256" key="3">
    <source>
        <dbReference type="ARBA" id="ARBA00023082"/>
    </source>
</evidence>
<evidence type="ECO:0000256" key="4">
    <source>
        <dbReference type="ARBA" id="ARBA00023163"/>
    </source>
</evidence>
<keyword evidence="2" id="KW-0805">Transcription regulation</keyword>
<dbReference type="NCBIfam" id="TIGR02937">
    <property type="entry name" value="sigma70-ECF"/>
    <property type="match status" value="1"/>
</dbReference>
<feature type="domain" description="RNA polymerase sigma-70 region 2" evidence="5">
    <location>
        <begin position="29"/>
        <end position="94"/>
    </location>
</feature>
<evidence type="ECO:0000259" key="5">
    <source>
        <dbReference type="Pfam" id="PF04542"/>
    </source>
</evidence>